<name>A0ABQ9DUN5_9PASS</name>
<evidence type="ECO:0008006" key="4">
    <source>
        <dbReference type="Google" id="ProtNLM"/>
    </source>
</evidence>
<dbReference type="PANTHER" id="PTHR13817:SF27">
    <property type="entry name" value="MYOSIN-BINDING PROTEIN C, SLOW-TYPE"/>
    <property type="match status" value="1"/>
</dbReference>
<dbReference type="Proteomes" id="UP001145742">
    <property type="component" value="Unassembled WGS sequence"/>
</dbReference>
<dbReference type="Gene3D" id="2.60.40.10">
    <property type="entry name" value="Immunoglobulins"/>
    <property type="match status" value="1"/>
</dbReference>
<dbReference type="PANTHER" id="PTHR13817">
    <property type="entry name" value="TITIN"/>
    <property type="match status" value="1"/>
</dbReference>
<accession>A0ABQ9DUN5</accession>
<evidence type="ECO:0000313" key="2">
    <source>
        <dbReference type="EMBL" id="KAJ7428592.1"/>
    </source>
</evidence>
<dbReference type="InterPro" id="IPR050964">
    <property type="entry name" value="Striated_Muscle_Regulatory"/>
</dbReference>
<evidence type="ECO:0000313" key="3">
    <source>
        <dbReference type="Proteomes" id="UP001145742"/>
    </source>
</evidence>
<dbReference type="EMBL" id="WHWB01026095">
    <property type="protein sequence ID" value="KAJ7428592.1"/>
    <property type="molecule type" value="Genomic_DNA"/>
</dbReference>
<evidence type="ECO:0000256" key="1">
    <source>
        <dbReference type="ARBA" id="ARBA00022737"/>
    </source>
</evidence>
<dbReference type="InterPro" id="IPR013783">
    <property type="entry name" value="Ig-like_fold"/>
</dbReference>
<comment type="caution">
    <text evidence="2">The sequence shown here is derived from an EMBL/GenBank/DDBJ whole genome shotgun (WGS) entry which is preliminary data.</text>
</comment>
<dbReference type="SUPFAM" id="SSF49265">
    <property type="entry name" value="Fibronectin type III"/>
    <property type="match status" value="1"/>
</dbReference>
<organism evidence="2 3">
    <name type="scientific">Willisornis vidua</name>
    <name type="common">Xingu scale-backed antbird</name>
    <dbReference type="NCBI Taxonomy" id="1566151"/>
    <lineage>
        <taxon>Eukaryota</taxon>
        <taxon>Metazoa</taxon>
        <taxon>Chordata</taxon>
        <taxon>Craniata</taxon>
        <taxon>Vertebrata</taxon>
        <taxon>Euteleostomi</taxon>
        <taxon>Archelosauria</taxon>
        <taxon>Archosauria</taxon>
        <taxon>Dinosauria</taxon>
        <taxon>Saurischia</taxon>
        <taxon>Theropoda</taxon>
        <taxon>Coelurosauria</taxon>
        <taxon>Aves</taxon>
        <taxon>Neognathae</taxon>
        <taxon>Neoaves</taxon>
        <taxon>Telluraves</taxon>
        <taxon>Australaves</taxon>
        <taxon>Passeriformes</taxon>
        <taxon>Thamnophilidae</taxon>
        <taxon>Willisornis</taxon>
    </lineage>
</organism>
<proteinExistence type="predicted"/>
<gene>
    <name evidence="2" type="ORF">WISP_01173</name>
</gene>
<dbReference type="InterPro" id="IPR036116">
    <property type="entry name" value="FN3_sf"/>
</dbReference>
<reference evidence="2" key="1">
    <citation type="submission" date="2019-10" db="EMBL/GenBank/DDBJ databases">
        <authorList>
            <person name="Soares A.E.R."/>
            <person name="Aleixo A."/>
            <person name="Schneider P."/>
            <person name="Miyaki C.Y."/>
            <person name="Schneider M.P."/>
            <person name="Mello C."/>
            <person name="Vasconcelos A.T.R."/>
        </authorList>
    </citation>
    <scope>NUCLEOTIDE SEQUENCE</scope>
    <source>
        <tissue evidence="2">Muscle</tissue>
    </source>
</reference>
<sequence length="79" mass="8729">MIVPANGCEVQGAVGTLSLRVCALQEWFTVIEHYHRTSATINELIIGNEYYFRVFAENMCGLSEDATMTKESALIAKDG</sequence>
<keyword evidence="1" id="KW-0677">Repeat</keyword>
<protein>
    <recommendedName>
        <fullName evidence="4">Fibronectin type-III domain-containing protein</fullName>
    </recommendedName>
</protein>
<keyword evidence="3" id="KW-1185">Reference proteome</keyword>
<dbReference type="InterPro" id="IPR003961">
    <property type="entry name" value="FN3_dom"/>
</dbReference>
<dbReference type="CDD" id="cd00063">
    <property type="entry name" value="FN3"/>
    <property type="match status" value="1"/>
</dbReference>